<evidence type="ECO:0000256" key="8">
    <source>
        <dbReference type="ARBA" id="ARBA00049244"/>
    </source>
</evidence>
<dbReference type="GO" id="GO:0006261">
    <property type="term" value="P:DNA-templated DNA replication"/>
    <property type="evidence" value="ECO:0007669"/>
    <property type="project" value="TreeGrafter"/>
</dbReference>
<comment type="catalytic activity">
    <reaction evidence="8">
        <text>DNA(n) + a 2'-deoxyribonucleoside 5'-triphosphate = DNA(n+1) + diphosphate</text>
        <dbReference type="Rhea" id="RHEA:22508"/>
        <dbReference type="Rhea" id="RHEA-COMP:17339"/>
        <dbReference type="Rhea" id="RHEA-COMP:17340"/>
        <dbReference type="ChEBI" id="CHEBI:33019"/>
        <dbReference type="ChEBI" id="CHEBI:61560"/>
        <dbReference type="ChEBI" id="CHEBI:173112"/>
        <dbReference type="EC" id="2.7.7.7"/>
    </reaction>
</comment>
<dbReference type="SUPFAM" id="SSF52540">
    <property type="entry name" value="P-loop containing nucleoside triphosphate hydrolases"/>
    <property type="match status" value="1"/>
</dbReference>
<name>A0A1J5RGG4_9ZZZZ</name>
<evidence type="ECO:0000256" key="2">
    <source>
        <dbReference type="ARBA" id="ARBA00017703"/>
    </source>
</evidence>
<evidence type="ECO:0000313" key="10">
    <source>
        <dbReference type="EMBL" id="OIQ94857.1"/>
    </source>
</evidence>
<dbReference type="EC" id="2.7.7.7" evidence="1"/>
<dbReference type="GO" id="GO:0003677">
    <property type="term" value="F:DNA binding"/>
    <property type="evidence" value="ECO:0007669"/>
    <property type="project" value="InterPro"/>
</dbReference>
<keyword evidence="3 10" id="KW-0808">Transferase</keyword>
<proteinExistence type="inferred from homology"/>
<comment type="similarity">
    <text evidence="7">Belongs to the DNA polymerase HolA subunit family.</text>
</comment>
<feature type="domain" description="DNA polymerase III delta N-terminal" evidence="9">
    <location>
        <begin position="20"/>
        <end position="136"/>
    </location>
</feature>
<dbReference type="GO" id="GO:0009360">
    <property type="term" value="C:DNA polymerase III complex"/>
    <property type="evidence" value="ECO:0007669"/>
    <property type="project" value="InterPro"/>
</dbReference>
<dbReference type="InterPro" id="IPR005790">
    <property type="entry name" value="DNA_polIII_delta"/>
</dbReference>
<dbReference type="Pfam" id="PF06144">
    <property type="entry name" value="DNA_pol3_delta"/>
    <property type="match status" value="1"/>
</dbReference>
<dbReference type="AlphaFoldDB" id="A0A1J5RGG4"/>
<keyword evidence="4 10" id="KW-0548">Nucleotidyltransferase</keyword>
<dbReference type="InterPro" id="IPR027417">
    <property type="entry name" value="P-loop_NTPase"/>
</dbReference>
<dbReference type="Gene3D" id="3.40.50.300">
    <property type="entry name" value="P-loop containing nucleotide triphosphate hydrolases"/>
    <property type="match status" value="1"/>
</dbReference>
<evidence type="ECO:0000256" key="3">
    <source>
        <dbReference type="ARBA" id="ARBA00022679"/>
    </source>
</evidence>
<keyword evidence="6" id="KW-0239">DNA-directed DNA polymerase</keyword>
<organism evidence="10">
    <name type="scientific">mine drainage metagenome</name>
    <dbReference type="NCBI Taxonomy" id="410659"/>
    <lineage>
        <taxon>unclassified sequences</taxon>
        <taxon>metagenomes</taxon>
        <taxon>ecological metagenomes</taxon>
    </lineage>
</organism>
<dbReference type="CDD" id="cd18138">
    <property type="entry name" value="HLD_clamp_pol_III_delta"/>
    <property type="match status" value="1"/>
</dbReference>
<gene>
    <name evidence="10" type="primary">holA_6</name>
    <name evidence="10" type="ORF">GALL_232120</name>
</gene>
<dbReference type="NCBIfam" id="TIGR01128">
    <property type="entry name" value="holA"/>
    <property type="match status" value="1"/>
</dbReference>
<dbReference type="InterPro" id="IPR010372">
    <property type="entry name" value="DNA_pol3_delta_N"/>
</dbReference>
<accession>A0A1J5RGG4</accession>
<dbReference type="PANTHER" id="PTHR34388">
    <property type="entry name" value="DNA POLYMERASE III SUBUNIT DELTA"/>
    <property type="match status" value="1"/>
</dbReference>
<evidence type="ECO:0000256" key="7">
    <source>
        <dbReference type="ARBA" id="ARBA00034754"/>
    </source>
</evidence>
<evidence type="ECO:0000259" key="9">
    <source>
        <dbReference type="Pfam" id="PF06144"/>
    </source>
</evidence>
<dbReference type="Gene3D" id="1.10.8.60">
    <property type="match status" value="1"/>
</dbReference>
<protein>
    <recommendedName>
        <fullName evidence="2">DNA polymerase III subunit delta</fullName>
        <ecNumber evidence="1">2.7.7.7</ecNumber>
    </recommendedName>
</protein>
<keyword evidence="5" id="KW-0235">DNA replication</keyword>
<dbReference type="InterPro" id="IPR008921">
    <property type="entry name" value="DNA_pol3_clamp-load_cplx_C"/>
</dbReference>
<evidence type="ECO:0000256" key="6">
    <source>
        <dbReference type="ARBA" id="ARBA00022932"/>
    </source>
</evidence>
<comment type="caution">
    <text evidence="10">The sequence shown here is derived from an EMBL/GenBank/DDBJ whole genome shotgun (WGS) entry which is preliminary data.</text>
</comment>
<dbReference type="PANTHER" id="PTHR34388:SF1">
    <property type="entry name" value="DNA POLYMERASE III SUBUNIT DELTA"/>
    <property type="match status" value="1"/>
</dbReference>
<evidence type="ECO:0000256" key="1">
    <source>
        <dbReference type="ARBA" id="ARBA00012417"/>
    </source>
</evidence>
<dbReference type="SUPFAM" id="SSF48019">
    <property type="entry name" value="post-AAA+ oligomerization domain-like"/>
    <property type="match status" value="1"/>
</dbReference>
<evidence type="ECO:0000256" key="4">
    <source>
        <dbReference type="ARBA" id="ARBA00022695"/>
    </source>
</evidence>
<dbReference type="EMBL" id="MLJW01000178">
    <property type="protein sequence ID" value="OIQ94857.1"/>
    <property type="molecule type" value="Genomic_DNA"/>
</dbReference>
<reference evidence="10" key="1">
    <citation type="submission" date="2016-10" db="EMBL/GenBank/DDBJ databases">
        <title>Sequence of Gallionella enrichment culture.</title>
        <authorList>
            <person name="Poehlein A."/>
            <person name="Muehling M."/>
            <person name="Daniel R."/>
        </authorList>
    </citation>
    <scope>NUCLEOTIDE SEQUENCE</scope>
</reference>
<evidence type="ECO:0000256" key="5">
    <source>
        <dbReference type="ARBA" id="ARBA00022705"/>
    </source>
</evidence>
<dbReference type="Gene3D" id="1.20.272.10">
    <property type="match status" value="1"/>
</dbReference>
<sequence>MLIRADQLQARLDSGLRGPYVVFGDELLLVNEAVDAIRAAAHAACYGVREQHQVERGFDWDELLAQSREMSLFGERKLIEVRIPTGKPGRDGAQALAALAQEASSDVLVLVLLPRLDAAVQKSDWFSRLAEAGTAVRVDTVEPEQLGAWMRARLARHGLRIAAGPAGQACLDLLVARTEGNLLAAHQEVEKLALLLDPGELDPAQVEDLVQDAARYGVFRLGEALLAGDIARLVRMLDGLQGEGVAPVLAHWSLAEETRAWLRLRQGLDAGESFATLARANRIWGPKEKLLQRALPRLNLPLLEGLLLRAAECDRAVKGLRPAGVPHQPWEAVRHLALAMAQAVSPQPAASAHGARLVLLAAG</sequence>
<dbReference type="GO" id="GO:0003887">
    <property type="term" value="F:DNA-directed DNA polymerase activity"/>
    <property type="evidence" value="ECO:0007669"/>
    <property type="project" value="UniProtKB-KW"/>
</dbReference>